<dbReference type="InterPro" id="IPR028082">
    <property type="entry name" value="Peripla_BP_I"/>
</dbReference>
<dbReference type="PANTHER" id="PTHR35271:SF1">
    <property type="entry name" value="ABC TRANSPORTER, SUBSTRATE-BINDING LIPOPROTEIN"/>
    <property type="match status" value="1"/>
</dbReference>
<dbReference type="EMBL" id="JACOPQ010000009">
    <property type="protein sequence ID" value="MBC5737698.1"/>
    <property type="molecule type" value="Genomic_DNA"/>
</dbReference>
<dbReference type="InterPro" id="IPR007487">
    <property type="entry name" value="ABC_transpt-TYRBP-like"/>
</dbReference>
<evidence type="ECO:0000256" key="1">
    <source>
        <dbReference type="SAM" id="MobiDB-lite"/>
    </source>
</evidence>
<feature type="region of interest" description="Disordered" evidence="1">
    <location>
        <begin position="29"/>
        <end position="49"/>
    </location>
</feature>
<evidence type="ECO:0000256" key="2">
    <source>
        <dbReference type="SAM" id="SignalP"/>
    </source>
</evidence>
<proteinExistence type="predicted"/>
<evidence type="ECO:0000313" key="4">
    <source>
        <dbReference type="Proteomes" id="UP000607645"/>
    </source>
</evidence>
<dbReference type="Proteomes" id="UP000607645">
    <property type="component" value="Unassembled WGS sequence"/>
</dbReference>
<dbReference type="RefSeq" id="WP_186919505.1">
    <property type="nucleotide sequence ID" value="NZ_JACOPQ010000009.1"/>
</dbReference>
<feature type="signal peptide" evidence="2">
    <location>
        <begin position="1"/>
        <end position="23"/>
    </location>
</feature>
<accession>A0A8J6JCQ9</accession>
<comment type="caution">
    <text evidence="3">The sequence shown here is derived from an EMBL/GenBank/DDBJ whole genome shotgun (WGS) entry which is preliminary data.</text>
</comment>
<reference evidence="3" key="1">
    <citation type="submission" date="2020-08" db="EMBL/GenBank/DDBJ databases">
        <title>Genome public.</title>
        <authorList>
            <person name="Liu C."/>
            <person name="Sun Q."/>
        </authorList>
    </citation>
    <scope>NUCLEOTIDE SEQUENCE</scope>
    <source>
        <strain evidence="3">NSJ-52</strain>
    </source>
</reference>
<feature type="chain" id="PRO_5035287761" evidence="2">
    <location>
        <begin position="24"/>
        <end position="348"/>
    </location>
</feature>
<keyword evidence="2" id="KW-0732">Signal</keyword>
<protein>
    <submittedName>
        <fullName evidence="3">ABC transporter substrate-binding protein</fullName>
    </submittedName>
</protein>
<keyword evidence="4" id="KW-1185">Reference proteome</keyword>
<organism evidence="3 4">
    <name type="scientific">Lawsonibacter faecis</name>
    <dbReference type="NCBI Taxonomy" id="2763052"/>
    <lineage>
        <taxon>Bacteria</taxon>
        <taxon>Bacillati</taxon>
        <taxon>Bacillota</taxon>
        <taxon>Clostridia</taxon>
        <taxon>Eubacteriales</taxon>
        <taxon>Oscillospiraceae</taxon>
        <taxon>Lawsonibacter</taxon>
    </lineage>
</organism>
<dbReference type="PANTHER" id="PTHR35271">
    <property type="entry name" value="ABC TRANSPORTER, SUBSTRATE-BINDING LIPOPROTEIN-RELATED"/>
    <property type="match status" value="1"/>
</dbReference>
<sequence>MKKLNLKKILSLSAAMALTLSLAACSAAPSGGDAASPSPSQNGGAQGQDGGAGYKIAVVQQLDHASMDEIREAVEAELDAKAAELGVSVTYQDFSGQNDPTLLSQIGAQVVADGYDAIIPIGTLAAQQMVVAAEKTKTPVVYAAVSDPETGGLTGIDYVTGTSDALNTPFILDMMLALNPDVKTVGLLYSNSQDNSVVPIADAKEYLDSKNISYVEKTGNTNDEVIAAVNSMLDQVDAVFTPTDNVVMAAELAIAPILAGAGVPHYTGADSFVRNGAFATSGVNYGDLGAYTADMTLDILQTGAVPEYHVMDGGIITVNTETAAALGADYSVFSTLAGQVVEVQTTEE</sequence>
<evidence type="ECO:0000313" key="3">
    <source>
        <dbReference type="EMBL" id="MBC5737698.1"/>
    </source>
</evidence>
<feature type="compositionally biased region" description="Low complexity" evidence="1">
    <location>
        <begin position="29"/>
        <end position="40"/>
    </location>
</feature>
<dbReference type="Gene3D" id="3.40.50.2300">
    <property type="match status" value="2"/>
</dbReference>
<name>A0A8J6JCQ9_9FIRM</name>
<dbReference type="Pfam" id="PF04392">
    <property type="entry name" value="ABC_sub_bind"/>
    <property type="match status" value="1"/>
</dbReference>
<dbReference type="SUPFAM" id="SSF53822">
    <property type="entry name" value="Periplasmic binding protein-like I"/>
    <property type="match status" value="1"/>
</dbReference>
<dbReference type="CDD" id="cd06325">
    <property type="entry name" value="PBP1_ABC_unchar_transporter"/>
    <property type="match status" value="1"/>
</dbReference>
<dbReference type="PROSITE" id="PS51257">
    <property type="entry name" value="PROKAR_LIPOPROTEIN"/>
    <property type="match status" value="1"/>
</dbReference>
<dbReference type="AlphaFoldDB" id="A0A8J6JCQ9"/>
<gene>
    <name evidence="3" type="ORF">H8S62_11850</name>
</gene>